<gene>
    <name evidence="2" type="ORF">AB840_00660</name>
</gene>
<feature type="chain" id="PRO_5030008851" description="Porin" evidence="1">
    <location>
        <begin position="23"/>
        <end position="352"/>
    </location>
</feature>
<dbReference type="Proteomes" id="UP000036503">
    <property type="component" value="Unassembled WGS sequence"/>
</dbReference>
<proteinExistence type="predicted"/>
<dbReference type="AlphaFoldDB" id="A0A0J6WWM2"/>
<evidence type="ECO:0000313" key="3">
    <source>
        <dbReference type="Proteomes" id="UP000036503"/>
    </source>
</evidence>
<feature type="signal peptide" evidence="1">
    <location>
        <begin position="1"/>
        <end position="22"/>
    </location>
</feature>
<reference evidence="2 3" key="1">
    <citation type="submission" date="2015-06" db="EMBL/GenBank/DDBJ databases">
        <title>Draft genome sequence of beer spoilage bacterium Megasphaera cerevisiae type strain 20462.</title>
        <authorList>
            <person name="Kutumbaka K."/>
            <person name="Pasmowitz J."/>
            <person name="Mategko J."/>
            <person name="Reyes D."/>
            <person name="Friedrich A."/>
            <person name="Han S."/>
            <person name="Martens-Habbena W."/>
            <person name="Neal-McKinney J."/>
            <person name="Janagama H.K."/>
            <person name="Nadala C."/>
            <person name="Samadpour M."/>
        </authorList>
    </citation>
    <scope>NUCLEOTIDE SEQUENCE [LARGE SCALE GENOMIC DNA]</scope>
    <source>
        <strain evidence="2 3">DSM 20462</strain>
    </source>
</reference>
<organism evidence="2 3">
    <name type="scientific">Megasphaera cerevisiae DSM 20462</name>
    <dbReference type="NCBI Taxonomy" id="1122219"/>
    <lineage>
        <taxon>Bacteria</taxon>
        <taxon>Bacillati</taxon>
        <taxon>Bacillota</taxon>
        <taxon>Negativicutes</taxon>
        <taxon>Veillonellales</taxon>
        <taxon>Veillonellaceae</taxon>
        <taxon>Megasphaera</taxon>
    </lineage>
</organism>
<comment type="caution">
    <text evidence="2">The sequence shown here is derived from an EMBL/GenBank/DDBJ whole genome shotgun (WGS) entry which is preliminary data.</text>
</comment>
<evidence type="ECO:0000256" key="1">
    <source>
        <dbReference type="SAM" id="SignalP"/>
    </source>
</evidence>
<dbReference type="PATRIC" id="fig|1122219.3.peg.140"/>
<name>A0A0J6WWM2_9FIRM</name>
<dbReference type="InParanoid" id="A0A0J6WWM2"/>
<keyword evidence="3" id="KW-1185">Reference proteome</keyword>
<sequence length="352" mass="39022">MKMKKVACMAAAALVCSGVALADSQDTTTSSGFHIDGEIKLRYRVDTNKHDQFGDGTHKGLRGILLLNMTQSLGKNVDLYARYSYLNAPDELINNFGADVVNDGNNHYSALDQYGIEYKNHDWKYVLGAQNISLGATGLLYDDSRYYGKHIFNNGLQAFGKIGSVAVQSLIARSNYGSGLNNDNIYYMHGSLPVNRSTFGFGYARVNYGADTAASQVENKETGMNYYTGDFSYNLTNTLFFHSEFIKSSAADNNKGVNLVLFHNFDAKNNGGIAWFRVEGQAAIQQESQGNMTYQWGNAQGVGVFFNHKINKDTTVSITDFKMKQIKRLSEKNPSGMPGDQNTLRIDLSYKF</sequence>
<accession>A0A0J6WWM2</accession>
<evidence type="ECO:0008006" key="4">
    <source>
        <dbReference type="Google" id="ProtNLM"/>
    </source>
</evidence>
<protein>
    <recommendedName>
        <fullName evidence="4">Porin</fullName>
    </recommendedName>
</protein>
<evidence type="ECO:0000313" key="2">
    <source>
        <dbReference type="EMBL" id="KMO87925.1"/>
    </source>
</evidence>
<dbReference type="RefSeq" id="WP_048512886.1">
    <property type="nucleotide sequence ID" value="NZ_FUXD01000003.1"/>
</dbReference>
<keyword evidence="1" id="KW-0732">Signal</keyword>
<dbReference type="EMBL" id="LEKT01000001">
    <property type="protein sequence ID" value="KMO87925.1"/>
    <property type="molecule type" value="Genomic_DNA"/>
</dbReference>